<evidence type="ECO:0000313" key="1">
    <source>
        <dbReference type="EMBL" id="CAB4044561.1"/>
    </source>
</evidence>
<dbReference type="OrthoDB" id="529273at2759"/>
<accession>A0A6S7KSK5</accession>
<organism evidence="1 2">
    <name type="scientific">Paramuricea clavata</name>
    <name type="common">Red gorgonian</name>
    <name type="synonym">Violescent sea-whip</name>
    <dbReference type="NCBI Taxonomy" id="317549"/>
    <lineage>
        <taxon>Eukaryota</taxon>
        <taxon>Metazoa</taxon>
        <taxon>Cnidaria</taxon>
        <taxon>Anthozoa</taxon>
        <taxon>Octocorallia</taxon>
        <taxon>Malacalcyonacea</taxon>
        <taxon>Plexauridae</taxon>
        <taxon>Paramuricea</taxon>
    </lineage>
</organism>
<protein>
    <submittedName>
        <fullName evidence="1">Uncharacterized protein</fullName>
    </submittedName>
</protein>
<dbReference type="EMBL" id="CACRXK020035415">
    <property type="protein sequence ID" value="CAB4044561.1"/>
    <property type="molecule type" value="Genomic_DNA"/>
</dbReference>
<reference evidence="1" key="1">
    <citation type="submission" date="2020-04" db="EMBL/GenBank/DDBJ databases">
        <authorList>
            <person name="Alioto T."/>
            <person name="Alioto T."/>
            <person name="Gomez Garrido J."/>
        </authorList>
    </citation>
    <scope>NUCLEOTIDE SEQUENCE</scope>
    <source>
        <strain evidence="1">A484AB</strain>
    </source>
</reference>
<comment type="caution">
    <text evidence="1">The sequence shown here is derived from an EMBL/GenBank/DDBJ whole genome shotgun (WGS) entry which is preliminary data.</text>
</comment>
<keyword evidence="2" id="KW-1185">Reference proteome</keyword>
<name>A0A6S7KSK5_PARCT</name>
<dbReference type="AlphaFoldDB" id="A0A6S7KSK5"/>
<gene>
    <name evidence="1" type="ORF">PACLA_8A004664</name>
</gene>
<feature type="non-terminal residue" evidence="1">
    <location>
        <position position="1"/>
    </location>
</feature>
<dbReference type="Proteomes" id="UP001152795">
    <property type="component" value="Unassembled WGS sequence"/>
</dbReference>
<proteinExistence type="predicted"/>
<sequence>YNCGDENCYKDLARLRGLNYYTWENEEKLVERTENKHDKYGDNLKFRNFAFDVKEFMRIVSNMVEQVKKNIREYKA</sequence>
<evidence type="ECO:0000313" key="2">
    <source>
        <dbReference type="Proteomes" id="UP001152795"/>
    </source>
</evidence>